<dbReference type="EMBL" id="JBHLTR010000010">
    <property type="protein sequence ID" value="MFC0559039.1"/>
    <property type="molecule type" value="Genomic_DNA"/>
</dbReference>
<reference evidence="2 3" key="1">
    <citation type="submission" date="2024-09" db="EMBL/GenBank/DDBJ databases">
        <authorList>
            <person name="Sun Q."/>
            <person name="Mori K."/>
        </authorList>
    </citation>
    <scope>NUCLEOTIDE SEQUENCE [LARGE SCALE GENOMIC DNA]</scope>
    <source>
        <strain evidence="2 3">NCAIM B.02301</strain>
    </source>
</reference>
<keyword evidence="1" id="KW-0732">Signal</keyword>
<organism evidence="2 3">
    <name type="scientific">Halalkalibacter alkalisediminis</name>
    <dbReference type="NCBI Taxonomy" id="935616"/>
    <lineage>
        <taxon>Bacteria</taxon>
        <taxon>Bacillati</taxon>
        <taxon>Bacillota</taxon>
        <taxon>Bacilli</taxon>
        <taxon>Bacillales</taxon>
        <taxon>Bacillaceae</taxon>
        <taxon>Halalkalibacter</taxon>
    </lineage>
</organism>
<dbReference type="PANTHER" id="PTHR33376:SF2">
    <property type="entry name" value="DICARBOXYLATE-BINDING PERIPLASMIC PROTEIN"/>
    <property type="match status" value="1"/>
</dbReference>
<dbReference type="InterPro" id="IPR018389">
    <property type="entry name" value="DctP_fam"/>
</dbReference>
<dbReference type="RefSeq" id="WP_273846542.1">
    <property type="nucleotide sequence ID" value="NZ_JAQQWT010000017.1"/>
</dbReference>
<name>A0ABV6NEZ8_9BACI</name>
<dbReference type="PIRSF" id="PIRSF006470">
    <property type="entry name" value="DctB"/>
    <property type="match status" value="1"/>
</dbReference>
<evidence type="ECO:0000256" key="1">
    <source>
        <dbReference type="ARBA" id="ARBA00022729"/>
    </source>
</evidence>
<dbReference type="InterPro" id="IPR038404">
    <property type="entry name" value="TRAP_DctP_sf"/>
</dbReference>
<protein>
    <submittedName>
        <fullName evidence="2">TRAP transporter substrate-binding protein</fullName>
    </submittedName>
</protein>
<dbReference type="Proteomes" id="UP001589833">
    <property type="component" value="Unassembled WGS sequence"/>
</dbReference>
<dbReference type="Pfam" id="PF03480">
    <property type="entry name" value="DctP"/>
    <property type="match status" value="1"/>
</dbReference>
<dbReference type="PANTHER" id="PTHR33376">
    <property type="match status" value="1"/>
</dbReference>
<dbReference type="Gene3D" id="3.40.190.170">
    <property type="entry name" value="Bacterial extracellular solute-binding protein, family 7"/>
    <property type="match status" value="1"/>
</dbReference>
<evidence type="ECO:0000313" key="3">
    <source>
        <dbReference type="Proteomes" id="UP001589833"/>
    </source>
</evidence>
<evidence type="ECO:0000313" key="2">
    <source>
        <dbReference type="EMBL" id="MFC0559039.1"/>
    </source>
</evidence>
<gene>
    <name evidence="2" type="ORF">ACFFH4_08245</name>
</gene>
<proteinExistence type="predicted"/>
<dbReference type="InterPro" id="IPR004682">
    <property type="entry name" value="TRAP_DctP"/>
</dbReference>
<keyword evidence="3" id="KW-1185">Reference proteome</keyword>
<dbReference type="NCBIfam" id="NF037995">
    <property type="entry name" value="TRAP_S1"/>
    <property type="match status" value="1"/>
</dbReference>
<sequence length="316" mass="35186">MILAGCLNQSEKELKLAHNQTLDHPIHLSLVEFGRLVEEKSNKDITVTIFANGQLGSEREVIELTQTGAVDVAKVSASALEGFDSDYSIFSLPYVFEDYTEFESVMNNDAITDQLYFETEDIGFIGLTYYNAGTRNLYTKDKAVTSLADMRGLKTRVQPSQTSVKMIDALGGIPTAMAYGEVYTALQSGVIDAAENNETALVGNNHGEVAKYYMYTGHQIVPDMLIMNAERFNRFTEAEKLIIEEAATESTLYHEEIWSETIEEMTETAIDKMGVQFIEVDKSIFIDAVQPLHKEYAASDKTKEIYQLIKGGTTGE</sequence>
<dbReference type="NCBIfam" id="TIGR00787">
    <property type="entry name" value="dctP"/>
    <property type="match status" value="1"/>
</dbReference>
<dbReference type="SUPFAM" id="SSF53850">
    <property type="entry name" value="Periplasmic binding protein-like II"/>
    <property type="match status" value="1"/>
</dbReference>
<dbReference type="CDD" id="cd13671">
    <property type="entry name" value="PBP2_TRAP_SBP_like_3"/>
    <property type="match status" value="1"/>
</dbReference>
<comment type="caution">
    <text evidence="2">The sequence shown here is derived from an EMBL/GenBank/DDBJ whole genome shotgun (WGS) entry which is preliminary data.</text>
</comment>
<accession>A0ABV6NEZ8</accession>